<keyword evidence="3" id="KW-1185">Reference proteome</keyword>
<reference evidence="2 3" key="1">
    <citation type="submission" date="2023-09" db="EMBL/GenBank/DDBJ databases">
        <title>Complete-Gapless Cercospora beticola genome.</title>
        <authorList>
            <person name="Wyatt N.A."/>
            <person name="Spanner R.E."/>
            <person name="Bolton M.D."/>
        </authorList>
    </citation>
    <scope>NUCLEOTIDE SEQUENCE [LARGE SCALE GENOMIC DNA]</scope>
    <source>
        <strain evidence="2">Cb09-40</strain>
    </source>
</reference>
<evidence type="ECO:0000313" key="3">
    <source>
        <dbReference type="Proteomes" id="UP001302367"/>
    </source>
</evidence>
<dbReference type="GeneID" id="90644306"/>
<sequence length="440" mass="48448">MACSSTEPPDTDIHGLATQPPMDQHLRGKELFKHHVGNTLQHRLSSNPPSETIDSLTEIFWAAQTADAKKWWSLAVDQTNMQQCAVAAVLVFMRTYRTSIMGYISSLDEPATADSGDTSVESVATGAEVDKMNVQDDERNGNGARDPMLIVDGIQKPDGELIVLDRGNEETDAEVSQADNSDSGHAADLVTVKLGSSDANDSHLLKNATNDCTSKPPLPAGRPSKAELWFVELLVPAICEDRGASTPLGHKAAQVAAREVWQAQSAGQKRKFEAGVLEIICRARNPQQSEKSKNHMAQCIESYRKRAIRAYTSMEHGEAVSAPFVRAFLDKNAPVPDYVNEALVNSVITGMKKRKASYPQFKFTGWDADGSWLDFDPDSQGPHSFGKKCKRMASAKNFVEKLDQMLCSLIRLNRQAFLDIPADVLTMKPLRSRPPKRKRN</sequence>
<name>A0ABZ0NRK5_CERBT</name>
<dbReference type="EMBL" id="CP134187">
    <property type="protein sequence ID" value="WPB02213.1"/>
    <property type="molecule type" value="Genomic_DNA"/>
</dbReference>
<evidence type="ECO:0000313" key="2">
    <source>
        <dbReference type="EMBL" id="WPB02213.1"/>
    </source>
</evidence>
<dbReference type="Proteomes" id="UP001302367">
    <property type="component" value="Chromosome 4"/>
</dbReference>
<protein>
    <submittedName>
        <fullName evidence="2">Uncharacterized protein</fullName>
    </submittedName>
</protein>
<feature type="region of interest" description="Disordered" evidence="1">
    <location>
        <begin position="1"/>
        <end position="21"/>
    </location>
</feature>
<accession>A0ABZ0NRK5</accession>
<evidence type="ECO:0000256" key="1">
    <source>
        <dbReference type="SAM" id="MobiDB-lite"/>
    </source>
</evidence>
<organism evidence="2 3">
    <name type="scientific">Cercospora beticola</name>
    <name type="common">Sugarbeet leaf spot fungus</name>
    <dbReference type="NCBI Taxonomy" id="122368"/>
    <lineage>
        <taxon>Eukaryota</taxon>
        <taxon>Fungi</taxon>
        <taxon>Dikarya</taxon>
        <taxon>Ascomycota</taxon>
        <taxon>Pezizomycotina</taxon>
        <taxon>Dothideomycetes</taxon>
        <taxon>Dothideomycetidae</taxon>
        <taxon>Mycosphaerellales</taxon>
        <taxon>Mycosphaerellaceae</taxon>
        <taxon>Cercospora</taxon>
    </lineage>
</organism>
<proteinExistence type="predicted"/>
<dbReference type="RefSeq" id="XP_065458921.1">
    <property type="nucleotide sequence ID" value="XM_065602849.1"/>
</dbReference>
<gene>
    <name evidence="2" type="ORF">RHO25_006847</name>
</gene>